<protein>
    <submittedName>
        <fullName evidence="2">Uncharacterized protein</fullName>
    </submittedName>
</protein>
<evidence type="ECO:0000256" key="1">
    <source>
        <dbReference type="SAM" id="Phobius"/>
    </source>
</evidence>
<sequence length="90" mass="9973">MFATVSVSPFLFSVTIGASVTMVLIGALCMYVAYRQTLRWQRESALSAARFYLERFVPLVLSGITIVLTALYLNGGMFPGRLYSILSKLL</sequence>
<feature type="transmembrane region" description="Helical" evidence="1">
    <location>
        <begin position="55"/>
        <end position="73"/>
    </location>
</feature>
<reference evidence="2 3" key="1">
    <citation type="journal article" date="2016" name="Nat. Commun.">
        <title>Thousands of microbial genomes shed light on interconnected biogeochemical processes in an aquifer system.</title>
        <authorList>
            <person name="Anantharaman K."/>
            <person name="Brown C.T."/>
            <person name="Hug L.A."/>
            <person name="Sharon I."/>
            <person name="Castelle C.J."/>
            <person name="Probst A.J."/>
            <person name="Thomas B.C."/>
            <person name="Singh A."/>
            <person name="Wilkins M.J."/>
            <person name="Karaoz U."/>
            <person name="Brodie E.L."/>
            <person name="Williams K.H."/>
            <person name="Hubbard S.S."/>
            <person name="Banfield J.F."/>
        </authorList>
    </citation>
    <scope>NUCLEOTIDE SEQUENCE [LARGE SCALE GENOMIC DNA]</scope>
</reference>
<name>A0A1F6EFN8_9BACT</name>
<dbReference type="AlphaFoldDB" id="A0A1F6EFN8"/>
<accession>A0A1F6EFN8</accession>
<evidence type="ECO:0000313" key="3">
    <source>
        <dbReference type="Proteomes" id="UP000177306"/>
    </source>
</evidence>
<keyword evidence="1" id="KW-0472">Membrane</keyword>
<keyword evidence="1" id="KW-1133">Transmembrane helix</keyword>
<organism evidence="2 3">
    <name type="scientific">Candidatus Kaiserbacteria bacterium RIFCSPLOWO2_01_FULL_53_17</name>
    <dbReference type="NCBI Taxonomy" id="1798511"/>
    <lineage>
        <taxon>Bacteria</taxon>
        <taxon>Candidatus Kaiseribacteriota</taxon>
    </lineage>
</organism>
<gene>
    <name evidence="2" type="ORF">A3A38_02165</name>
</gene>
<dbReference type="EMBL" id="MFLY01000050">
    <property type="protein sequence ID" value="OGG72466.1"/>
    <property type="molecule type" value="Genomic_DNA"/>
</dbReference>
<keyword evidence="1" id="KW-0812">Transmembrane</keyword>
<comment type="caution">
    <text evidence="2">The sequence shown here is derived from an EMBL/GenBank/DDBJ whole genome shotgun (WGS) entry which is preliminary data.</text>
</comment>
<dbReference type="Proteomes" id="UP000177306">
    <property type="component" value="Unassembled WGS sequence"/>
</dbReference>
<proteinExistence type="predicted"/>
<feature type="transmembrane region" description="Helical" evidence="1">
    <location>
        <begin position="12"/>
        <end position="34"/>
    </location>
</feature>
<evidence type="ECO:0000313" key="2">
    <source>
        <dbReference type="EMBL" id="OGG72466.1"/>
    </source>
</evidence>